<dbReference type="SMART" id="SM00345">
    <property type="entry name" value="HTH_GNTR"/>
    <property type="match status" value="1"/>
</dbReference>
<dbReference type="EMBL" id="WNZZ01000027">
    <property type="protein sequence ID" value="MUG25573.1"/>
    <property type="molecule type" value="Genomic_DNA"/>
</dbReference>
<dbReference type="Gene3D" id="1.10.10.10">
    <property type="entry name" value="Winged helix-like DNA-binding domain superfamily/Winged helix DNA-binding domain"/>
    <property type="match status" value="1"/>
</dbReference>
<dbReference type="EMBL" id="JMQA01000036">
    <property type="protein sequence ID" value="KFN06950.1"/>
    <property type="molecule type" value="Genomic_DNA"/>
</dbReference>
<dbReference type="OrthoDB" id="9802601at2"/>
<dbReference type="Pfam" id="PF00392">
    <property type="entry name" value="GntR"/>
    <property type="match status" value="1"/>
</dbReference>
<dbReference type="InterPro" id="IPR004839">
    <property type="entry name" value="Aminotransferase_I/II_large"/>
</dbReference>
<dbReference type="PATRIC" id="fig|44252.3.peg.3995"/>
<name>A0A090Z9P8_PAEMA</name>
<keyword evidence="6" id="KW-0238">DNA-binding</keyword>
<comment type="caution">
    <text evidence="9">The sequence shown here is derived from an EMBL/GenBank/DDBJ whole genome shotgun (WGS) entry which is preliminary data.</text>
</comment>
<dbReference type="InterPro" id="IPR051446">
    <property type="entry name" value="HTH_trans_reg/aminotransferase"/>
</dbReference>
<dbReference type="GeneID" id="77009725"/>
<dbReference type="PROSITE" id="PS50949">
    <property type="entry name" value="HTH_GNTR"/>
    <property type="match status" value="1"/>
</dbReference>
<dbReference type="InterPro" id="IPR015421">
    <property type="entry name" value="PyrdxlP-dep_Trfase_major"/>
</dbReference>
<comment type="similarity">
    <text evidence="2">In the C-terminal section; belongs to the class-I pyridoxal-phosphate-dependent aminotransferase family.</text>
</comment>
<evidence type="ECO:0000256" key="6">
    <source>
        <dbReference type="ARBA" id="ARBA00023125"/>
    </source>
</evidence>
<dbReference type="Proteomes" id="UP000442469">
    <property type="component" value="Unassembled WGS sequence"/>
</dbReference>
<dbReference type="GO" id="GO:0003677">
    <property type="term" value="F:DNA binding"/>
    <property type="evidence" value="ECO:0007669"/>
    <property type="project" value="UniProtKB-KW"/>
</dbReference>
<evidence type="ECO:0000313" key="12">
    <source>
        <dbReference type="Proteomes" id="UP000442469"/>
    </source>
</evidence>
<evidence type="ECO:0000259" key="8">
    <source>
        <dbReference type="PROSITE" id="PS50949"/>
    </source>
</evidence>
<dbReference type="CDD" id="cd00609">
    <property type="entry name" value="AAT_like"/>
    <property type="match status" value="1"/>
</dbReference>
<sequence length="475" mass="52847">MPINSFTDYPMSWKPDRDALKRPLYRSLALLLEHDITNGFLAPGTKLPPQRELADFLDINFTTITRAYKLCELKGLIYAVTGSGTFVSANAARSITISKDKISNEIIDLGFVASFEQSNNIVAEAAKKVTEKGYLEQLLNYNDPTGIPHQKAAALNWMADFGIHADKDNMAIASGALNALAITLLALFEPGNRIAVDMYTFSNFIEISKLYRIKLVPIPGDEHGMLPGELDNQCLQMDVHGVFLMPSCSNPTTVMIPDYRKRELAAVIRKHRLILIEDDIHAFLSAGIMADYGQPMFQLLPEQTVYICSTSKSICSGLRVAYIVFSEAFKEKIVKAIFNINVKTSSLDAEIISELILSGKASAIAAKKKQLAESANRLFTEFFPQLPRTGHPLSFYRWLPISDDADGTHMENYFLNKGIRVYHSDRFLSGASTRDKYLRIALSSTNSLEELQRGLAILSSHFPKLIGSRKNPAPL</sequence>
<feature type="domain" description="HTH gntR-type" evidence="8">
    <location>
        <begin position="22"/>
        <end position="90"/>
    </location>
</feature>
<evidence type="ECO:0000256" key="4">
    <source>
        <dbReference type="ARBA" id="ARBA00022898"/>
    </source>
</evidence>
<dbReference type="Pfam" id="PF00155">
    <property type="entry name" value="Aminotran_1_2"/>
    <property type="match status" value="1"/>
</dbReference>
<proteinExistence type="inferred from homology"/>
<dbReference type="GO" id="GO:0008483">
    <property type="term" value="F:transaminase activity"/>
    <property type="evidence" value="ECO:0007669"/>
    <property type="project" value="UniProtKB-KW"/>
</dbReference>
<keyword evidence="9" id="KW-0808">Transferase</keyword>
<keyword evidence="5" id="KW-0805">Transcription regulation</keyword>
<comment type="cofactor">
    <cofactor evidence="1">
        <name>pyridoxal 5'-phosphate</name>
        <dbReference type="ChEBI" id="CHEBI:597326"/>
    </cofactor>
</comment>
<dbReference type="InterPro" id="IPR000524">
    <property type="entry name" value="Tscrpt_reg_HTH_GntR"/>
</dbReference>
<evidence type="ECO:0000313" key="10">
    <source>
        <dbReference type="EMBL" id="MUG25573.1"/>
    </source>
</evidence>
<dbReference type="RefSeq" id="WP_051985731.1">
    <property type="nucleotide sequence ID" value="NZ_BOSD01000041.1"/>
</dbReference>
<keyword evidence="11" id="KW-1185">Reference proteome</keyword>
<dbReference type="Proteomes" id="UP000029278">
    <property type="component" value="Unassembled WGS sequence"/>
</dbReference>
<dbReference type="InterPro" id="IPR036388">
    <property type="entry name" value="WH-like_DNA-bd_sf"/>
</dbReference>
<dbReference type="InterPro" id="IPR015422">
    <property type="entry name" value="PyrdxlP-dep_Trfase_small"/>
</dbReference>
<keyword evidence="4" id="KW-0663">Pyridoxal phosphate</keyword>
<evidence type="ECO:0000313" key="9">
    <source>
        <dbReference type="EMBL" id="KFN06950.1"/>
    </source>
</evidence>
<dbReference type="InterPro" id="IPR036390">
    <property type="entry name" value="WH_DNA-bd_sf"/>
</dbReference>
<dbReference type="PANTHER" id="PTHR46577">
    <property type="entry name" value="HTH-TYPE TRANSCRIPTIONAL REGULATORY PROTEIN GABR"/>
    <property type="match status" value="1"/>
</dbReference>
<dbReference type="SUPFAM" id="SSF46785">
    <property type="entry name" value="Winged helix' DNA-binding domain"/>
    <property type="match status" value="1"/>
</dbReference>
<dbReference type="SUPFAM" id="SSF53383">
    <property type="entry name" value="PLP-dependent transferases"/>
    <property type="match status" value="1"/>
</dbReference>
<dbReference type="Gene3D" id="3.40.640.10">
    <property type="entry name" value="Type I PLP-dependent aspartate aminotransferase-like (Major domain)"/>
    <property type="match status" value="1"/>
</dbReference>
<dbReference type="HOGENOM" id="CLU_017584_0_0_9"/>
<keyword evidence="3 9" id="KW-0032">Aminotransferase</keyword>
<dbReference type="GO" id="GO:0003700">
    <property type="term" value="F:DNA-binding transcription factor activity"/>
    <property type="evidence" value="ECO:0007669"/>
    <property type="project" value="InterPro"/>
</dbReference>
<evidence type="ECO:0000256" key="7">
    <source>
        <dbReference type="ARBA" id="ARBA00023163"/>
    </source>
</evidence>
<evidence type="ECO:0000256" key="1">
    <source>
        <dbReference type="ARBA" id="ARBA00001933"/>
    </source>
</evidence>
<evidence type="ECO:0000313" key="11">
    <source>
        <dbReference type="Proteomes" id="UP000029278"/>
    </source>
</evidence>
<protein>
    <submittedName>
        <fullName evidence="9">Aminotransferase class I and II family protein</fullName>
    </submittedName>
    <submittedName>
        <fullName evidence="10">Aminotransferase class I/II-fold pyridoxal phosphate-dependent enzyme</fullName>
    </submittedName>
</protein>
<reference evidence="10 12" key="2">
    <citation type="submission" date="2019-11" db="EMBL/GenBank/DDBJ databases">
        <title>Draft genome sequences of five Paenibacillus species of dairy origin.</title>
        <authorList>
            <person name="Olajide A.M."/>
            <person name="Chen S."/>
            <person name="Lapointe G."/>
        </authorList>
    </citation>
    <scope>NUCLEOTIDE SEQUENCE [LARGE SCALE GENOMIC DNA]</scope>
    <source>
        <strain evidence="10 12">3CT49</strain>
    </source>
</reference>
<dbReference type="STRING" id="44252.DJ90_4606"/>
<evidence type="ECO:0000256" key="3">
    <source>
        <dbReference type="ARBA" id="ARBA00022576"/>
    </source>
</evidence>
<dbReference type="AlphaFoldDB" id="A0A090Z9P8"/>
<reference evidence="9 11" key="1">
    <citation type="submission" date="2014-04" db="EMBL/GenBank/DDBJ databases">
        <authorList>
            <person name="Bishop-Lilly K.A."/>
            <person name="Broomall S.M."/>
            <person name="Chain P.S."/>
            <person name="Chertkov O."/>
            <person name="Coyne S.R."/>
            <person name="Daligault H.E."/>
            <person name="Davenport K.W."/>
            <person name="Erkkila T."/>
            <person name="Frey K.G."/>
            <person name="Gibbons H.S."/>
            <person name="Gu W."/>
            <person name="Jaissle J."/>
            <person name="Johnson S.L."/>
            <person name="Koroleva G.I."/>
            <person name="Ladner J.T."/>
            <person name="Lo C.-C."/>
            <person name="Minogue T.D."/>
            <person name="Munk C."/>
            <person name="Palacios G.F."/>
            <person name="Redden C.L."/>
            <person name="Rosenzweig C.N."/>
            <person name="Scholz M.B."/>
            <person name="Teshima H."/>
            <person name="Xu Y."/>
        </authorList>
    </citation>
    <scope>NUCLEOTIDE SEQUENCE [LARGE SCALE GENOMIC DNA]</scope>
    <source>
        <strain evidence="9 11">8244</strain>
    </source>
</reference>
<gene>
    <name evidence="9" type="ORF">DJ90_4606</name>
    <name evidence="10" type="ORF">GNQ08_24740</name>
</gene>
<evidence type="ECO:0000256" key="5">
    <source>
        <dbReference type="ARBA" id="ARBA00023015"/>
    </source>
</evidence>
<accession>A0A090Z9P8</accession>
<dbReference type="GO" id="GO:0030170">
    <property type="term" value="F:pyridoxal phosphate binding"/>
    <property type="evidence" value="ECO:0007669"/>
    <property type="project" value="InterPro"/>
</dbReference>
<dbReference type="InterPro" id="IPR015424">
    <property type="entry name" value="PyrdxlP-dep_Trfase"/>
</dbReference>
<evidence type="ECO:0000256" key="2">
    <source>
        <dbReference type="ARBA" id="ARBA00005384"/>
    </source>
</evidence>
<dbReference type="PANTHER" id="PTHR46577:SF1">
    <property type="entry name" value="HTH-TYPE TRANSCRIPTIONAL REGULATORY PROTEIN GABR"/>
    <property type="match status" value="1"/>
</dbReference>
<dbReference type="Gene3D" id="3.90.1150.10">
    <property type="entry name" value="Aspartate Aminotransferase, domain 1"/>
    <property type="match status" value="1"/>
</dbReference>
<dbReference type="CDD" id="cd07377">
    <property type="entry name" value="WHTH_GntR"/>
    <property type="match status" value="1"/>
</dbReference>
<organism evidence="9 11">
    <name type="scientific">Paenibacillus macerans</name>
    <name type="common">Bacillus macerans</name>
    <dbReference type="NCBI Taxonomy" id="44252"/>
    <lineage>
        <taxon>Bacteria</taxon>
        <taxon>Bacillati</taxon>
        <taxon>Bacillota</taxon>
        <taxon>Bacilli</taxon>
        <taxon>Bacillales</taxon>
        <taxon>Paenibacillaceae</taxon>
        <taxon>Paenibacillus</taxon>
    </lineage>
</organism>
<keyword evidence="7" id="KW-0804">Transcription</keyword>